<feature type="region of interest" description="Disordered" evidence="1">
    <location>
        <begin position="557"/>
        <end position="587"/>
    </location>
</feature>
<feature type="region of interest" description="Disordered" evidence="1">
    <location>
        <begin position="908"/>
        <end position="927"/>
    </location>
</feature>
<dbReference type="AlphaFoldDB" id="A0A4E0S241"/>
<gene>
    <name evidence="2" type="ORF">D915_002025</name>
</gene>
<dbReference type="Proteomes" id="UP000230066">
    <property type="component" value="Unassembled WGS sequence"/>
</dbReference>
<organism evidence="2 3">
    <name type="scientific">Fasciola hepatica</name>
    <name type="common">Liver fluke</name>
    <dbReference type="NCBI Taxonomy" id="6192"/>
    <lineage>
        <taxon>Eukaryota</taxon>
        <taxon>Metazoa</taxon>
        <taxon>Spiralia</taxon>
        <taxon>Lophotrochozoa</taxon>
        <taxon>Platyhelminthes</taxon>
        <taxon>Trematoda</taxon>
        <taxon>Digenea</taxon>
        <taxon>Plagiorchiida</taxon>
        <taxon>Echinostomata</taxon>
        <taxon>Echinostomatoidea</taxon>
        <taxon>Fasciolidae</taxon>
        <taxon>Fasciola</taxon>
    </lineage>
</organism>
<feature type="compositionally biased region" description="Polar residues" evidence="1">
    <location>
        <begin position="557"/>
        <end position="586"/>
    </location>
</feature>
<keyword evidence="3" id="KW-1185">Reference proteome</keyword>
<feature type="region of interest" description="Disordered" evidence="1">
    <location>
        <begin position="603"/>
        <end position="648"/>
    </location>
</feature>
<comment type="caution">
    <text evidence="2">The sequence shown here is derived from an EMBL/GenBank/DDBJ whole genome shotgun (WGS) entry which is preliminary data.</text>
</comment>
<feature type="compositionally biased region" description="Polar residues" evidence="1">
    <location>
        <begin position="290"/>
        <end position="300"/>
    </location>
</feature>
<protein>
    <submittedName>
        <fullName evidence="2">Uncharacterized protein</fullName>
    </submittedName>
</protein>
<accession>A0A4E0S241</accession>
<feature type="region of interest" description="Disordered" evidence="1">
    <location>
        <begin position="266"/>
        <end position="327"/>
    </location>
</feature>
<evidence type="ECO:0000313" key="3">
    <source>
        <dbReference type="Proteomes" id="UP000230066"/>
    </source>
</evidence>
<name>A0A4E0S241_FASHE</name>
<sequence length="960" mass="105025">MNDMQKSSLRIEELSQIARYLAVAAVKARRSSNSVSIANQDISVCEDDPTYQAWFRYFLQLQLQDSQIRSELVQRNNLVNTVTGMSGGTPHFNQINAGHPTISSASPLATPYVASNEQLHGSQSLPGPVQCEQTLDPAELARCRLSDCTPCGASTPLSTKDIIAQLLQSPVMKQSFQDPRVLQQILQQNYIAQMAESAGLLSADMLAQRPLQSLRLDCGSTGSLPSYMTMNSTHPQSGDKSASISPSQRSNPLYYQDNLQLSRGQSITSSEYSHVPAGRISPAEGGPNAGTESTDQSRTETGICHTDSGVRNLPSEGSANVCDGPNRSCQSPVSSSYISVSEQEQVAQQSTSSLEEQHYLLRPRLRATNRDRFLVRVIRVTYQCSCRSNPSSDQVRVIDSKRENCQSKECKGKEPRTYVTFQAQLPSISLSMRSNIPGITFSPATGLRLGFSCSLSSQGPALQDFASPKVAERLDAWEKAGNMPGFRCQVLSALHDTVGMMLQRIRDEGVQAIKLDTDYVFYPPAKELRPAIPRRRQLSSSSDSSITRMATRHRLTTAPTETNASIVQQASSSPRFDPENPSTTGAPVQKVWSEVFNCYETTDPHRRPRTWHHEPNLVNQGHSPQDQTVSTDSQPPGSQSFTSNGMSHLVAPEITRRMARRLTPSPLGCQRVVPEKFNSLQYGSGTWSNYNSVHLQGLSSTTGAERPTAFVPETACNTKLISGVHALCYQQMINETSPQSMPTSPTKFLRTAEYHNLTVDTTRLEPQPPTMKLSNSYKTAPNSPFTEATAIRKKTISPSTQCNYFAGAGTNTDYGGQQTPLDNIVHEIITRLQNNPQLPLVVMPASGSNVMSTSAQLTSSEPSPRSSPAPLIFQLPHPDTAFVCLPASPEQMPRVVTAPKSGTLVVIPASSASGGNEPNPPQPQQPLVLTGPRPGYFLMITSENRFEYVPINYRSEQKPQ</sequence>
<feature type="compositionally biased region" description="Polar residues" evidence="1">
    <location>
        <begin position="617"/>
        <end position="646"/>
    </location>
</feature>
<evidence type="ECO:0000313" key="2">
    <source>
        <dbReference type="EMBL" id="THD27172.1"/>
    </source>
</evidence>
<evidence type="ECO:0000256" key="1">
    <source>
        <dbReference type="SAM" id="MobiDB-lite"/>
    </source>
</evidence>
<dbReference type="EMBL" id="JXXN02000506">
    <property type="protein sequence ID" value="THD27172.1"/>
    <property type="molecule type" value="Genomic_DNA"/>
</dbReference>
<reference evidence="2" key="1">
    <citation type="submission" date="2019-03" db="EMBL/GenBank/DDBJ databases">
        <title>Improved annotation for the trematode Fasciola hepatica.</title>
        <authorList>
            <person name="Choi Y.-J."/>
            <person name="Martin J."/>
            <person name="Mitreva M."/>
        </authorList>
    </citation>
    <scope>NUCLEOTIDE SEQUENCE [LARGE SCALE GENOMIC DNA]</scope>
</reference>
<feature type="region of interest" description="Disordered" evidence="1">
    <location>
        <begin position="225"/>
        <end position="252"/>
    </location>
</feature>
<proteinExistence type="predicted"/>